<keyword evidence="3" id="KW-1185">Reference proteome</keyword>
<dbReference type="SUPFAM" id="SSF56731">
    <property type="entry name" value="DNA primase core"/>
    <property type="match status" value="1"/>
</dbReference>
<dbReference type="Pfam" id="PF13155">
    <property type="entry name" value="Toprim_2"/>
    <property type="match status" value="1"/>
</dbReference>
<protein>
    <submittedName>
        <fullName evidence="2">CHC2-type zinc finger protein</fullName>
    </submittedName>
</protein>
<dbReference type="Gene3D" id="3.40.1360.10">
    <property type="match status" value="1"/>
</dbReference>
<dbReference type="AlphaFoldDB" id="A0A2U0U4Z0"/>
<dbReference type="Gene3D" id="3.90.580.10">
    <property type="entry name" value="Zinc finger, CHC2-type domain"/>
    <property type="match status" value="1"/>
</dbReference>
<dbReference type="SUPFAM" id="SSF57783">
    <property type="entry name" value="Zinc beta-ribbon"/>
    <property type="match status" value="1"/>
</dbReference>
<dbReference type="GO" id="GO:0008270">
    <property type="term" value="F:zinc ion binding"/>
    <property type="evidence" value="ECO:0007669"/>
    <property type="project" value="InterPro"/>
</dbReference>
<gene>
    <name evidence="2" type="ORF">C7379_11420</name>
</gene>
<reference evidence="2 3" key="1">
    <citation type="submission" date="2018-05" db="EMBL/GenBank/DDBJ databases">
        <title>Genomic Encyclopedia of Type Strains, Phase IV (KMG-IV): sequencing the most valuable type-strain genomes for metagenomic binning, comparative biology and taxonomic classification.</title>
        <authorList>
            <person name="Goeker M."/>
        </authorList>
    </citation>
    <scope>NUCLEOTIDE SEQUENCE [LARGE SCALE GENOMIC DNA]</scope>
    <source>
        <strain evidence="2 3">DSM 100333</strain>
    </source>
</reference>
<dbReference type="Pfam" id="PF01807">
    <property type="entry name" value="Zn_ribbon_DnaG"/>
    <property type="match status" value="1"/>
</dbReference>
<organism evidence="2 3">
    <name type="scientific">Hallella colorans</name>
    <dbReference type="NCBI Taxonomy" id="1703337"/>
    <lineage>
        <taxon>Bacteria</taxon>
        <taxon>Pseudomonadati</taxon>
        <taxon>Bacteroidota</taxon>
        <taxon>Bacteroidia</taxon>
        <taxon>Bacteroidales</taxon>
        <taxon>Prevotellaceae</taxon>
        <taxon>Hallella</taxon>
    </lineage>
</organism>
<accession>A0A2U0U4Z0</accession>
<dbReference type="InterPro" id="IPR002694">
    <property type="entry name" value="Znf_CHC2"/>
</dbReference>
<sequence>MSYFIKSSIFQTIQLHCNMNIQKIKTIKLQDFLASLGHTPIKQQGNKLWYLSPFRTERQASFKVNTEINQWYDFGVGKGGNIIALAEELYKSSDISYLIRQIERNVPSCVHSLPIPYTKKESQQHAQSFENLKILPLTHPALIRYLHERCIDMEVVTAVCNELHYDSNGKHYFWIGFPNSAGGYEIRNPFFKGCIAPKDISVFYANEPKKICFLFEGFMDFLSFMTLRKLKNPQRTGLNQQDYIVLNTVSNIHKVTEKLSHYDSIQCYLDNDDAGRNAYKQLSKELSRSVLDSSSLYSDFKDLNDYLCAEFKHSEKAENKKTKGIKL</sequence>
<dbReference type="GO" id="GO:0003899">
    <property type="term" value="F:DNA-directed RNA polymerase activity"/>
    <property type="evidence" value="ECO:0007669"/>
    <property type="project" value="InterPro"/>
</dbReference>
<evidence type="ECO:0000259" key="1">
    <source>
        <dbReference type="Pfam" id="PF01807"/>
    </source>
</evidence>
<dbReference type="GO" id="GO:0003677">
    <property type="term" value="F:DNA binding"/>
    <property type="evidence" value="ECO:0007669"/>
    <property type="project" value="InterPro"/>
</dbReference>
<dbReference type="Proteomes" id="UP000245870">
    <property type="component" value="Unassembled WGS sequence"/>
</dbReference>
<evidence type="ECO:0000313" key="2">
    <source>
        <dbReference type="EMBL" id="PVX52674.1"/>
    </source>
</evidence>
<evidence type="ECO:0000313" key="3">
    <source>
        <dbReference type="Proteomes" id="UP000245870"/>
    </source>
</evidence>
<proteinExistence type="predicted"/>
<feature type="domain" description="Zinc finger CHC2-type" evidence="1">
    <location>
        <begin position="39"/>
        <end position="91"/>
    </location>
</feature>
<dbReference type="InterPro" id="IPR036977">
    <property type="entry name" value="DNA_primase_Znf_CHC2"/>
</dbReference>
<comment type="caution">
    <text evidence="2">The sequence shown here is derived from an EMBL/GenBank/DDBJ whole genome shotgun (WGS) entry which is preliminary data.</text>
</comment>
<dbReference type="EMBL" id="QENY01000014">
    <property type="protein sequence ID" value="PVX52674.1"/>
    <property type="molecule type" value="Genomic_DNA"/>
</dbReference>
<dbReference type="GO" id="GO:0006260">
    <property type="term" value="P:DNA replication"/>
    <property type="evidence" value="ECO:0007669"/>
    <property type="project" value="InterPro"/>
</dbReference>
<name>A0A2U0U4Z0_9BACT</name>